<protein>
    <submittedName>
        <fullName evidence="4">Unannotated protein</fullName>
    </submittedName>
</protein>
<dbReference type="PANTHER" id="PTHR12128:SF72">
    <property type="entry name" value="DIHYDRODIPICOLINATE SYNTHASE"/>
    <property type="match status" value="1"/>
</dbReference>
<dbReference type="CDD" id="cd00408">
    <property type="entry name" value="DHDPS-like"/>
    <property type="match status" value="1"/>
</dbReference>
<dbReference type="EMBL" id="CAFBNH010000001">
    <property type="protein sequence ID" value="CAB4935804.1"/>
    <property type="molecule type" value="Genomic_DNA"/>
</dbReference>
<sequence>MAQSTKPWHGILTATATPFRADLSLDFDKYGEHIQWLAANDTHGAITNGSLGEYQVLTPEERRKLLETSIAAAPKGFHIVAGVGAYGATEARKWAEHAAEAGAHALMLLPPTSYRANDDEVVAHYKEVGKVGMPIIAYNNPFDTKVDVTPQLVAKIADAVENVVAIKEFSGDVRRVWQIHHHAPRIEVLIGADDVLLELATGGVVGWIAGFPNAMPKESAEIYNLALAGKFTEAAPAYAAVHNLFHWDSRKEFIQAIKVTMDIVGRYGGPTRLPRLPLPAGDEAQLRKDVAKALDFYAKRKK</sequence>
<evidence type="ECO:0000313" key="5">
    <source>
        <dbReference type="EMBL" id="CAB4821113.1"/>
    </source>
</evidence>
<organism evidence="4">
    <name type="scientific">freshwater metagenome</name>
    <dbReference type="NCBI Taxonomy" id="449393"/>
    <lineage>
        <taxon>unclassified sequences</taxon>
        <taxon>metagenomes</taxon>
        <taxon>ecological metagenomes</taxon>
    </lineage>
</organism>
<dbReference type="EMBL" id="CAEZZW010000009">
    <property type="protein sequence ID" value="CAB4787613.1"/>
    <property type="molecule type" value="Genomic_DNA"/>
</dbReference>
<dbReference type="EMBL" id="CAFABH010000003">
    <property type="protein sequence ID" value="CAB4821113.1"/>
    <property type="molecule type" value="Genomic_DNA"/>
</dbReference>
<evidence type="ECO:0000313" key="3">
    <source>
        <dbReference type="EMBL" id="CAB4714760.1"/>
    </source>
</evidence>
<evidence type="ECO:0000313" key="1">
    <source>
        <dbReference type="EMBL" id="CAB4343626.1"/>
    </source>
</evidence>
<dbReference type="EMBL" id="CAFBQX010000006">
    <property type="protein sequence ID" value="CAB5074201.1"/>
    <property type="molecule type" value="Genomic_DNA"/>
</dbReference>
<dbReference type="GO" id="GO:0008840">
    <property type="term" value="F:4-hydroxy-tetrahydrodipicolinate synthase activity"/>
    <property type="evidence" value="ECO:0007669"/>
    <property type="project" value="TreeGrafter"/>
</dbReference>
<dbReference type="EMBL" id="CAFBOC010000009">
    <property type="protein sequence ID" value="CAB4978318.1"/>
    <property type="molecule type" value="Genomic_DNA"/>
</dbReference>
<gene>
    <name evidence="2" type="ORF">UFOPK2510_01311</name>
    <name evidence="3" type="ORF">UFOPK2718_00055</name>
    <name evidence="4" type="ORF">UFOPK2936_01403</name>
    <name evidence="5" type="ORF">UFOPK3174_00226</name>
    <name evidence="6" type="ORF">UFOPK3328_00180</name>
    <name evidence="7" type="ORF">UFOPK3779_00181</name>
    <name evidence="8" type="ORF">UFOPK3913_00961</name>
    <name evidence="1" type="ORF">UFOPK4107_01269</name>
    <name evidence="9" type="ORF">UFOPK4403_01061</name>
</gene>
<dbReference type="InterPro" id="IPR002220">
    <property type="entry name" value="DapA-like"/>
</dbReference>
<dbReference type="InterPro" id="IPR013785">
    <property type="entry name" value="Aldolase_TIM"/>
</dbReference>
<dbReference type="EMBL" id="CAEZXO010000009">
    <property type="protein sequence ID" value="CAB4700946.1"/>
    <property type="molecule type" value="Genomic_DNA"/>
</dbReference>
<dbReference type="SMART" id="SM01130">
    <property type="entry name" value="DHDPS"/>
    <property type="match status" value="1"/>
</dbReference>
<accession>A0A6J6WWS0</accession>
<dbReference type="Gene3D" id="3.20.20.70">
    <property type="entry name" value="Aldolase class I"/>
    <property type="match status" value="1"/>
</dbReference>
<evidence type="ECO:0000313" key="6">
    <source>
        <dbReference type="EMBL" id="CAB4856310.1"/>
    </source>
</evidence>
<dbReference type="SUPFAM" id="SSF51569">
    <property type="entry name" value="Aldolase"/>
    <property type="match status" value="1"/>
</dbReference>
<evidence type="ECO:0000313" key="4">
    <source>
        <dbReference type="EMBL" id="CAB4787613.1"/>
    </source>
</evidence>
<dbReference type="AlphaFoldDB" id="A0A6J6WWS0"/>
<evidence type="ECO:0000313" key="8">
    <source>
        <dbReference type="EMBL" id="CAB4978318.1"/>
    </source>
</evidence>
<dbReference type="Pfam" id="PF00701">
    <property type="entry name" value="DHDPS"/>
    <property type="match status" value="1"/>
</dbReference>
<evidence type="ECO:0000313" key="2">
    <source>
        <dbReference type="EMBL" id="CAB4700946.1"/>
    </source>
</evidence>
<proteinExistence type="predicted"/>
<dbReference type="PANTHER" id="PTHR12128">
    <property type="entry name" value="DIHYDRODIPICOLINATE SYNTHASE"/>
    <property type="match status" value="1"/>
</dbReference>
<dbReference type="PRINTS" id="PR00146">
    <property type="entry name" value="DHPICSNTHASE"/>
</dbReference>
<dbReference type="EMBL" id="CAFBLD010000001">
    <property type="protein sequence ID" value="CAB4856310.1"/>
    <property type="molecule type" value="Genomic_DNA"/>
</dbReference>
<evidence type="ECO:0000313" key="7">
    <source>
        <dbReference type="EMBL" id="CAB4935804.1"/>
    </source>
</evidence>
<reference evidence="4" key="1">
    <citation type="submission" date="2020-05" db="EMBL/GenBank/DDBJ databases">
        <authorList>
            <person name="Chiriac C."/>
            <person name="Salcher M."/>
            <person name="Ghai R."/>
            <person name="Kavagutti S V."/>
        </authorList>
    </citation>
    <scope>NUCLEOTIDE SEQUENCE</scope>
</reference>
<dbReference type="PIRSF" id="PIRSF001365">
    <property type="entry name" value="DHDPS"/>
    <property type="match status" value="1"/>
</dbReference>
<dbReference type="EMBL" id="CAESAE010000008">
    <property type="protein sequence ID" value="CAB4343626.1"/>
    <property type="molecule type" value="Genomic_DNA"/>
</dbReference>
<name>A0A6J6WWS0_9ZZZZ</name>
<evidence type="ECO:0000313" key="9">
    <source>
        <dbReference type="EMBL" id="CAB5074201.1"/>
    </source>
</evidence>
<dbReference type="EMBL" id="CAEZYM010000001">
    <property type="protein sequence ID" value="CAB4714760.1"/>
    <property type="molecule type" value="Genomic_DNA"/>
</dbReference>